<dbReference type="GO" id="GO:0016787">
    <property type="term" value="F:hydrolase activity"/>
    <property type="evidence" value="ECO:0007669"/>
    <property type="project" value="UniProtKB-KW"/>
</dbReference>
<dbReference type="Pfam" id="PF17917">
    <property type="entry name" value="RT_RNaseH"/>
    <property type="match status" value="1"/>
</dbReference>
<keyword evidence="3" id="KW-0540">Nuclease</keyword>
<dbReference type="GO" id="GO:0003964">
    <property type="term" value="F:RNA-directed DNA polymerase activity"/>
    <property type="evidence" value="ECO:0007669"/>
    <property type="project" value="UniProtKB-KW"/>
</dbReference>
<keyword evidence="6" id="KW-0695">RNA-directed DNA polymerase</keyword>
<organism evidence="8 9">
    <name type="scientific">Ridgeia piscesae</name>
    <name type="common">Tubeworm</name>
    <dbReference type="NCBI Taxonomy" id="27915"/>
    <lineage>
        <taxon>Eukaryota</taxon>
        <taxon>Metazoa</taxon>
        <taxon>Spiralia</taxon>
        <taxon>Lophotrochozoa</taxon>
        <taxon>Annelida</taxon>
        <taxon>Polychaeta</taxon>
        <taxon>Sedentaria</taxon>
        <taxon>Canalipalpata</taxon>
        <taxon>Sabellida</taxon>
        <taxon>Siboglinidae</taxon>
        <taxon>Ridgeia</taxon>
    </lineage>
</organism>
<dbReference type="InterPro" id="IPR050951">
    <property type="entry name" value="Retrovirus_Pol_polyprotein"/>
</dbReference>
<gene>
    <name evidence="8" type="ORF">NP493_245g00006</name>
</gene>
<dbReference type="InterPro" id="IPR043502">
    <property type="entry name" value="DNA/RNA_pol_sf"/>
</dbReference>
<dbReference type="EMBL" id="JAODUO010000244">
    <property type="protein sequence ID" value="KAK2185132.1"/>
    <property type="molecule type" value="Genomic_DNA"/>
</dbReference>
<evidence type="ECO:0000313" key="8">
    <source>
        <dbReference type="EMBL" id="KAK2185132.1"/>
    </source>
</evidence>
<evidence type="ECO:0000256" key="1">
    <source>
        <dbReference type="ARBA" id="ARBA00022679"/>
    </source>
</evidence>
<protein>
    <recommendedName>
        <fullName evidence="7">Reverse transcriptase domain-containing protein</fullName>
    </recommendedName>
</protein>
<dbReference type="InterPro" id="IPR041373">
    <property type="entry name" value="RT_RNaseH"/>
</dbReference>
<dbReference type="InterPro" id="IPR043128">
    <property type="entry name" value="Rev_trsase/Diguanyl_cyclase"/>
</dbReference>
<evidence type="ECO:0000259" key="7">
    <source>
        <dbReference type="PROSITE" id="PS50878"/>
    </source>
</evidence>
<proteinExistence type="predicted"/>
<comment type="caution">
    <text evidence="8">The sequence shown here is derived from an EMBL/GenBank/DDBJ whole genome shotgun (WGS) entry which is preliminary data.</text>
</comment>
<dbReference type="GO" id="GO:0004519">
    <property type="term" value="F:endonuclease activity"/>
    <property type="evidence" value="ECO:0007669"/>
    <property type="project" value="UniProtKB-KW"/>
</dbReference>
<accession>A0AAD9UD66</accession>
<evidence type="ECO:0000313" key="9">
    <source>
        <dbReference type="Proteomes" id="UP001209878"/>
    </source>
</evidence>
<reference evidence="8" key="1">
    <citation type="journal article" date="2023" name="Mol. Biol. Evol.">
        <title>Third-Generation Sequencing Reveals the Adaptive Role of the Epigenome in Three Deep-Sea Polychaetes.</title>
        <authorList>
            <person name="Perez M."/>
            <person name="Aroh O."/>
            <person name="Sun Y."/>
            <person name="Lan Y."/>
            <person name="Juniper S.K."/>
            <person name="Young C.R."/>
            <person name="Angers B."/>
            <person name="Qian P.Y."/>
        </authorList>
    </citation>
    <scope>NUCLEOTIDE SEQUENCE</scope>
    <source>
        <strain evidence="8">R07B-5</strain>
    </source>
</reference>
<sequence>MQSLIIHPPRRVPESIKDAVKKELKRMIEIDVIEKVDQPTDWVNSVVYVMKPSGELRICLDTKDLNNCVRRPHHYIQVLGDILPQLQGASVFSILDARSGYWNVKLDDESKLLTTFNTPYGRYCFRRLPFGLVLVQDVFQKKVNQTFEGLPDVVAIADDIVVFGKTQAEYDEHMDNVMKRTQEVGICLNPDKCVVKSHRIKFFGNYLSSKRLEPDPDMMAAIVDMTPPTNAHELQSFLASTLAYFDTNKPVTIQTDATKRGVGATILQHERPVAYASKSLTETESNYCNIEREMLGIVFGLERFHHYTYGRPVTIETDHKPLE</sequence>
<dbReference type="Proteomes" id="UP001209878">
    <property type="component" value="Unassembled WGS sequence"/>
</dbReference>
<dbReference type="PANTHER" id="PTHR37984">
    <property type="entry name" value="PROTEIN CBG26694"/>
    <property type="match status" value="1"/>
</dbReference>
<evidence type="ECO:0000256" key="3">
    <source>
        <dbReference type="ARBA" id="ARBA00022722"/>
    </source>
</evidence>
<evidence type="ECO:0000256" key="5">
    <source>
        <dbReference type="ARBA" id="ARBA00022801"/>
    </source>
</evidence>
<keyword evidence="4" id="KW-0255">Endonuclease</keyword>
<dbReference type="SUPFAM" id="SSF56672">
    <property type="entry name" value="DNA/RNA polymerases"/>
    <property type="match status" value="1"/>
</dbReference>
<dbReference type="Gene3D" id="3.10.10.10">
    <property type="entry name" value="HIV Type 1 Reverse Transcriptase, subunit A, domain 1"/>
    <property type="match status" value="1"/>
</dbReference>
<keyword evidence="5" id="KW-0378">Hydrolase</keyword>
<dbReference type="Pfam" id="PF00078">
    <property type="entry name" value="RVT_1"/>
    <property type="match status" value="1"/>
</dbReference>
<dbReference type="PROSITE" id="PS50878">
    <property type="entry name" value="RT_POL"/>
    <property type="match status" value="1"/>
</dbReference>
<dbReference type="CDD" id="cd09274">
    <property type="entry name" value="RNase_HI_RT_Ty3"/>
    <property type="match status" value="1"/>
</dbReference>
<evidence type="ECO:0000256" key="2">
    <source>
        <dbReference type="ARBA" id="ARBA00022695"/>
    </source>
</evidence>
<dbReference type="Gene3D" id="3.10.20.370">
    <property type="match status" value="1"/>
</dbReference>
<dbReference type="FunFam" id="3.10.20.370:FF:000001">
    <property type="entry name" value="Retrovirus-related Pol polyprotein from transposon 17.6-like protein"/>
    <property type="match status" value="1"/>
</dbReference>
<dbReference type="Gene3D" id="3.30.70.270">
    <property type="match status" value="1"/>
</dbReference>
<keyword evidence="2" id="KW-0548">Nucleotidyltransferase</keyword>
<dbReference type="AlphaFoldDB" id="A0AAD9UD66"/>
<evidence type="ECO:0000256" key="6">
    <source>
        <dbReference type="ARBA" id="ARBA00022918"/>
    </source>
</evidence>
<keyword evidence="1" id="KW-0808">Transferase</keyword>
<evidence type="ECO:0000256" key="4">
    <source>
        <dbReference type="ARBA" id="ARBA00022759"/>
    </source>
</evidence>
<dbReference type="CDD" id="cd01647">
    <property type="entry name" value="RT_LTR"/>
    <property type="match status" value="1"/>
</dbReference>
<dbReference type="PANTHER" id="PTHR37984:SF7">
    <property type="entry name" value="INTEGRASE CATALYTIC DOMAIN-CONTAINING PROTEIN"/>
    <property type="match status" value="1"/>
</dbReference>
<keyword evidence="9" id="KW-1185">Reference proteome</keyword>
<dbReference type="InterPro" id="IPR000477">
    <property type="entry name" value="RT_dom"/>
</dbReference>
<feature type="domain" description="Reverse transcriptase" evidence="7">
    <location>
        <begin position="1"/>
        <end position="207"/>
    </location>
</feature>
<name>A0AAD9UD66_RIDPI</name>